<dbReference type="GO" id="GO:0005737">
    <property type="term" value="C:cytoplasm"/>
    <property type="evidence" value="ECO:0007669"/>
    <property type="project" value="TreeGrafter"/>
</dbReference>
<protein>
    <recommendedName>
        <fullName evidence="3">TIGR01459 family HAD-type hydrolase</fullName>
    </recommendedName>
</protein>
<dbReference type="NCBIfam" id="TIGR01459">
    <property type="entry name" value="HAD-SF-IIA-hyp4"/>
    <property type="match status" value="1"/>
</dbReference>
<dbReference type="InterPro" id="IPR023214">
    <property type="entry name" value="HAD_sf"/>
</dbReference>
<keyword evidence="2" id="KW-1185">Reference proteome</keyword>
<dbReference type="AlphaFoldDB" id="A0AAE0W6K8"/>
<gene>
    <name evidence="1" type="ORF">CHS0354_026834</name>
</gene>
<dbReference type="Pfam" id="PF13242">
    <property type="entry name" value="Hydrolase_like"/>
    <property type="match status" value="1"/>
</dbReference>
<dbReference type="EMBL" id="JAEAOA010001598">
    <property type="protein sequence ID" value="KAK3604033.1"/>
    <property type="molecule type" value="Genomic_DNA"/>
</dbReference>
<dbReference type="GO" id="GO:0016791">
    <property type="term" value="F:phosphatase activity"/>
    <property type="evidence" value="ECO:0007669"/>
    <property type="project" value="TreeGrafter"/>
</dbReference>
<name>A0AAE0W6K8_9BIVA</name>
<sequence>MKYISGIREVVSAYDTFLVDQFGVLHNGKRVYEGVTETLQSLKQPGKQIYLISNSGRVNERNIQRNTSIGLMPELYDGIATSGQVLYDMMRRRDISLLQKYGTRVFVIMRDENPLLTGTDYVRTDNLAEADFIILTGLADGQQAWNNAVALLKQARMYKLPLICSNPDKSMITEGGIAPGSGAVADLYAEMGGEVIFIGKPFRMIYEYLMQKGAVGRILCIGDSVEHDIAGAVLMGFDSLLITHQGIYQKETAGKSAAENNLLIQRLAEKYRTQCPTYYADYFRF</sequence>
<evidence type="ECO:0000313" key="2">
    <source>
        <dbReference type="Proteomes" id="UP001195483"/>
    </source>
</evidence>
<dbReference type="Gene3D" id="3.40.50.1000">
    <property type="entry name" value="HAD superfamily/HAD-like"/>
    <property type="match status" value="2"/>
</dbReference>
<reference evidence="1" key="1">
    <citation type="journal article" date="2021" name="Genome Biol. Evol.">
        <title>A High-Quality Reference Genome for a Parasitic Bivalve with Doubly Uniparental Inheritance (Bivalvia: Unionida).</title>
        <authorList>
            <person name="Smith C.H."/>
        </authorList>
    </citation>
    <scope>NUCLEOTIDE SEQUENCE</scope>
    <source>
        <strain evidence="1">CHS0354</strain>
    </source>
</reference>
<proteinExistence type="predicted"/>
<dbReference type="PANTHER" id="PTHR19288">
    <property type="entry name" value="4-NITROPHENYLPHOSPHATASE-RELATED"/>
    <property type="match status" value="1"/>
</dbReference>
<dbReference type="Proteomes" id="UP001195483">
    <property type="component" value="Unassembled WGS sequence"/>
</dbReference>
<comment type="caution">
    <text evidence="1">The sequence shown here is derived from an EMBL/GenBank/DDBJ whole genome shotgun (WGS) entry which is preliminary data.</text>
</comment>
<evidence type="ECO:0000313" key="1">
    <source>
        <dbReference type="EMBL" id="KAK3604033.1"/>
    </source>
</evidence>
<reference evidence="1" key="2">
    <citation type="journal article" date="2021" name="Genome Biol. Evol.">
        <title>Developing a high-quality reference genome for a parasitic bivalve with doubly uniparental inheritance (Bivalvia: Unionida).</title>
        <authorList>
            <person name="Smith C.H."/>
        </authorList>
    </citation>
    <scope>NUCLEOTIDE SEQUENCE</scope>
    <source>
        <strain evidence="1">CHS0354</strain>
        <tissue evidence="1">Mantle</tissue>
    </source>
</reference>
<dbReference type="Pfam" id="PF13344">
    <property type="entry name" value="Hydrolase_6"/>
    <property type="match status" value="1"/>
</dbReference>
<evidence type="ECO:0008006" key="3">
    <source>
        <dbReference type="Google" id="ProtNLM"/>
    </source>
</evidence>
<dbReference type="InterPro" id="IPR006356">
    <property type="entry name" value="HAD-SF_hydro_IIA_hyp3"/>
</dbReference>
<dbReference type="PANTHER" id="PTHR19288:SF90">
    <property type="entry name" value="OS08G0542600 PROTEIN"/>
    <property type="match status" value="1"/>
</dbReference>
<dbReference type="InterPro" id="IPR006357">
    <property type="entry name" value="HAD-SF_hydro_IIA"/>
</dbReference>
<reference evidence="1" key="3">
    <citation type="submission" date="2023-05" db="EMBL/GenBank/DDBJ databases">
        <authorList>
            <person name="Smith C.H."/>
        </authorList>
    </citation>
    <scope>NUCLEOTIDE SEQUENCE</scope>
    <source>
        <strain evidence="1">CHS0354</strain>
        <tissue evidence="1">Mantle</tissue>
    </source>
</reference>
<dbReference type="InterPro" id="IPR036412">
    <property type="entry name" value="HAD-like_sf"/>
</dbReference>
<accession>A0AAE0W6K8</accession>
<organism evidence="1 2">
    <name type="scientific">Potamilus streckersoni</name>
    <dbReference type="NCBI Taxonomy" id="2493646"/>
    <lineage>
        <taxon>Eukaryota</taxon>
        <taxon>Metazoa</taxon>
        <taxon>Spiralia</taxon>
        <taxon>Lophotrochozoa</taxon>
        <taxon>Mollusca</taxon>
        <taxon>Bivalvia</taxon>
        <taxon>Autobranchia</taxon>
        <taxon>Heteroconchia</taxon>
        <taxon>Palaeoheterodonta</taxon>
        <taxon>Unionida</taxon>
        <taxon>Unionoidea</taxon>
        <taxon>Unionidae</taxon>
        <taxon>Ambleminae</taxon>
        <taxon>Lampsilini</taxon>
        <taxon>Potamilus</taxon>
    </lineage>
</organism>
<dbReference type="SUPFAM" id="SSF56784">
    <property type="entry name" value="HAD-like"/>
    <property type="match status" value="1"/>
</dbReference>